<dbReference type="EMBL" id="LR796274">
    <property type="protein sequence ID" value="CAB4133421.1"/>
    <property type="molecule type" value="Genomic_DNA"/>
</dbReference>
<protein>
    <submittedName>
        <fullName evidence="2">Uncharacterized protein</fullName>
    </submittedName>
</protein>
<sequence>MDSTDDKEEFKKKLESLKPKKKIDFAEGLLDNAKSYEGKQMAIRIIAERELKRTVLLFKGMIAQSKEDAIRIEREKEVAKREAEAREAAEKKRKEEEAKKAKKSIFAIFGKKK</sequence>
<evidence type="ECO:0000313" key="2">
    <source>
        <dbReference type="EMBL" id="CAB4133421.1"/>
    </source>
</evidence>
<gene>
    <name evidence="2" type="ORF">UFOVP257_184</name>
</gene>
<keyword evidence="1" id="KW-0175">Coiled coil</keyword>
<organism evidence="2">
    <name type="scientific">uncultured Caudovirales phage</name>
    <dbReference type="NCBI Taxonomy" id="2100421"/>
    <lineage>
        <taxon>Viruses</taxon>
        <taxon>Duplodnaviria</taxon>
        <taxon>Heunggongvirae</taxon>
        <taxon>Uroviricota</taxon>
        <taxon>Caudoviricetes</taxon>
        <taxon>Peduoviridae</taxon>
        <taxon>Maltschvirus</taxon>
        <taxon>Maltschvirus maltsch</taxon>
    </lineage>
</organism>
<reference evidence="2" key="1">
    <citation type="submission" date="2020-04" db="EMBL/GenBank/DDBJ databases">
        <authorList>
            <person name="Chiriac C."/>
            <person name="Salcher M."/>
            <person name="Ghai R."/>
            <person name="Kavagutti S V."/>
        </authorList>
    </citation>
    <scope>NUCLEOTIDE SEQUENCE</scope>
</reference>
<evidence type="ECO:0000256" key="1">
    <source>
        <dbReference type="SAM" id="Coils"/>
    </source>
</evidence>
<name>A0A6J5LGT2_9CAUD</name>
<proteinExistence type="predicted"/>
<accession>A0A6J5LGT2</accession>
<feature type="coiled-coil region" evidence="1">
    <location>
        <begin position="62"/>
        <end position="104"/>
    </location>
</feature>